<keyword evidence="2" id="KW-1185">Reference proteome</keyword>
<name>A0ACC1MXI6_9PEZI</name>
<evidence type="ECO:0000313" key="2">
    <source>
        <dbReference type="Proteomes" id="UP001143856"/>
    </source>
</evidence>
<dbReference type="EMBL" id="JAPDGR010003317">
    <property type="protein sequence ID" value="KAJ2971712.1"/>
    <property type="molecule type" value="Genomic_DNA"/>
</dbReference>
<sequence length="675" mass="74791">MAHTAARRSLVEIPLPSKPRDYRPGDGPALAPVRLCLENDTGAFIVDKRVRPGKPVNGELKLELYYVVGWPDLPAARVAILATKVLDYVSPRTLEDWEYKRSLEKDEEQEKQNAAQKRKQEERAKARAGSTPGAGTSTPGTATPGQKRRGRPSKAEMLARHIAKQASFGDNELANVPLPPTSTDGPSLSTPKKKKLVQVVTDVEELEETDTNDAIAKQLRGGSESDSESQVDEDLEELNESSDPNSGIVFTSLEPFQPAHSSRGYAEFFVLNLPLSTHQDPIRFDPYAPIPLRPHSRTQLSRRKTQLTTLVPVPPYPRQGRKKPPTPSEISVTPVPAPSIPLLRPKLPKLPHVVTYTPVPAPRCPAPKPKPPKAPHEPKCTPVPAPVCPKLPPKVPHEPTFTPVPLPSYPPPVQKSFKNSLPKEPHQVTCTPVPPPLLGPSKKHEITYAPTRTSPPSSSNGNTGSRSGNSFTPAGRSHRKQSTRAKAEIGRNNERQTPDSASPSKKTSNFRKKKQPQPQEEQVWEVRRLEDDKIIETGGKLVRYFKVRWVGQWPPDQNPTWEPEEYIADALIRKYLKDKAAKFARNGSSPRRIEMPTPTLKRKYSSVAEAFEGDANDPPTHSDNLLSNLQLEDDDDGDDEELFKVTEQTRSNTPFWKPRLDPALIAELAASFSLS</sequence>
<evidence type="ECO:0000313" key="1">
    <source>
        <dbReference type="EMBL" id="KAJ2971712.1"/>
    </source>
</evidence>
<gene>
    <name evidence="1" type="ORF">NUW58_g9340</name>
</gene>
<protein>
    <submittedName>
        <fullName evidence="1">Uncharacterized protein</fullName>
    </submittedName>
</protein>
<reference evidence="1" key="1">
    <citation type="submission" date="2022-10" db="EMBL/GenBank/DDBJ databases">
        <title>Genome Sequence of Xylaria curta.</title>
        <authorList>
            <person name="Buettner E."/>
        </authorList>
    </citation>
    <scope>NUCLEOTIDE SEQUENCE</scope>
    <source>
        <strain evidence="1">Babe10</strain>
    </source>
</reference>
<comment type="caution">
    <text evidence="1">The sequence shown here is derived from an EMBL/GenBank/DDBJ whole genome shotgun (WGS) entry which is preliminary data.</text>
</comment>
<organism evidence="1 2">
    <name type="scientific">Xylaria curta</name>
    <dbReference type="NCBI Taxonomy" id="42375"/>
    <lineage>
        <taxon>Eukaryota</taxon>
        <taxon>Fungi</taxon>
        <taxon>Dikarya</taxon>
        <taxon>Ascomycota</taxon>
        <taxon>Pezizomycotina</taxon>
        <taxon>Sordariomycetes</taxon>
        <taxon>Xylariomycetidae</taxon>
        <taxon>Xylariales</taxon>
        <taxon>Xylariaceae</taxon>
        <taxon>Xylaria</taxon>
    </lineage>
</organism>
<proteinExistence type="predicted"/>
<dbReference type="Proteomes" id="UP001143856">
    <property type="component" value="Unassembled WGS sequence"/>
</dbReference>
<accession>A0ACC1MXI6</accession>